<keyword evidence="4" id="KW-1185">Reference proteome</keyword>
<reference evidence="3 4" key="1">
    <citation type="submission" date="2019-08" db="EMBL/GenBank/DDBJ databases">
        <title>The genome of the soybean aphid Biotype 1, its phylome, world population structure and adaptation to the North American continent.</title>
        <authorList>
            <person name="Giordano R."/>
            <person name="Donthu R.K."/>
            <person name="Hernandez A.G."/>
            <person name="Wright C.L."/>
            <person name="Zimin A.V."/>
        </authorList>
    </citation>
    <scope>NUCLEOTIDE SEQUENCE [LARGE SCALE GENOMIC DNA]</scope>
    <source>
        <tissue evidence="3">Whole aphids</tissue>
    </source>
</reference>
<dbReference type="InterPro" id="IPR036277">
    <property type="entry name" value="SMC_hinge_sf"/>
</dbReference>
<dbReference type="EMBL" id="VYZN01000014">
    <property type="protein sequence ID" value="KAE9539752.1"/>
    <property type="molecule type" value="Genomic_DNA"/>
</dbReference>
<dbReference type="Gene3D" id="1.20.1060.20">
    <property type="match status" value="1"/>
</dbReference>
<feature type="domain" description="SMC hinge" evidence="2">
    <location>
        <begin position="191"/>
        <end position="284"/>
    </location>
</feature>
<proteinExistence type="predicted"/>
<dbReference type="OrthoDB" id="10255539at2759"/>
<sequence length="416" mass="48238">METIEKEKEMLEELNMVHGQLRILKEKLDSWNYVQLMKKVNQFIEELKKLDGVEEENKKNTNDLDEIDKKIRSLNSGNIFGDEDNENQQCAIKIDGLKKKLNEHLTGVKEAQKTYNLQMSQLTAKEKEFEKVKDEYIKASEALNQHHNLKSSRDNLLREVRNLSSKTESFESNNPGLFFRYNDPRPNFDRRKMHGLICRLFTPIDFRFELALTTLAGGKLYFIVVEDDTVGKDILETNKFPNCVNFIPLSKIKSDSLDPRIITIQRVFGQAFICTTKRIAKKVCFDNRVNKHCFTLEGDHFIPFGSLTGGANTQRLILQSISKQDEISFELQAKKAEYEKMDSSLQAMHNLPEKVAQLKDRQISVQEELDKIRSDVHLGQSYQQVTEFNKINQLIVELETKLAESKANEKKLQKKN</sequence>
<dbReference type="AlphaFoldDB" id="A0A6G0TVJ8"/>
<keyword evidence="1" id="KW-0175">Coiled coil</keyword>
<dbReference type="SMART" id="SM00968">
    <property type="entry name" value="SMC_hinge"/>
    <property type="match status" value="1"/>
</dbReference>
<dbReference type="GO" id="GO:0005694">
    <property type="term" value="C:chromosome"/>
    <property type="evidence" value="ECO:0007669"/>
    <property type="project" value="InterPro"/>
</dbReference>
<dbReference type="InterPro" id="IPR010935">
    <property type="entry name" value="SMC_hinge"/>
</dbReference>
<evidence type="ECO:0000256" key="1">
    <source>
        <dbReference type="SAM" id="Coils"/>
    </source>
</evidence>
<dbReference type="Pfam" id="PF06470">
    <property type="entry name" value="SMC_hinge"/>
    <property type="match status" value="1"/>
</dbReference>
<name>A0A6G0TVJ8_APHGL</name>
<accession>A0A6G0TVJ8</accession>
<evidence type="ECO:0000313" key="3">
    <source>
        <dbReference type="EMBL" id="KAE9539752.1"/>
    </source>
</evidence>
<evidence type="ECO:0000259" key="2">
    <source>
        <dbReference type="SMART" id="SM00968"/>
    </source>
</evidence>
<dbReference type="Gene3D" id="3.30.70.1620">
    <property type="match status" value="1"/>
</dbReference>
<dbReference type="Proteomes" id="UP000475862">
    <property type="component" value="Unassembled WGS sequence"/>
</dbReference>
<feature type="coiled-coil region" evidence="1">
    <location>
        <begin position="122"/>
        <end position="173"/>
    </location>
</feature>
<gene>
    <name evidence="3" type="ORF">AGLY_005004</name>
</gene>
<dbReference type="GO" id="GO:0051276">
    <property type="term" value="P:chromosome organization"/>
    <property type="evidence" value="ECO:0007669"/>
    <property type="project" value="InterPro"/>
</dbReference>
<comment type="caution">
    <text evidence="3">The sequence shown here is derived from an EMBL/GenBank/DDBJ whole genome shotgun (WGS) entry which is preliminary data.</text>
</comment>
<protein>
    <recommendedName>
        <fullName evidence="2">SMC hinge domain-containing protein</fullName>
    </recommendedName>
</protein>
<dbReference type="GO" id="GO:0005524">
    <property type="term" value="F:ATP binding"/>
    <property type="evidence" value="ECO:0007669"/>
    <property type="project" value="InterPro"/>
</dbReference>
<evidence type="ECO:0000313" key="4">
    <source>
        <dbReference type="Proteomes" id="UP000475862"/>
    </source>
</evidence>
<organism evidence="3 4">
    <name type="scientific">Aphis glycines</name>
    <name type="common">Soybean aphid</name>
    <dbReference type="NCBI Taxonomy" id="307491"/>
    <lineage>
        <taxon>Eukaryota</taxon>
        <taxon>Metazoa</taxon>
        <taxon>Ecdysozoa</taxon>
        <taxon>Arthropoda</taxon>
        <taxon>Hexapoda</taxon>
        <taxon>Insecta</taxon>
        <taxon>Pterygota</taxon>
        <taxon>Neoptera</taxon>
        <taxon>Paraneoptera</taxon>
        <taxon>Hemiptera</taxon>
        <taxon>Sternorrhyncha</taxon>
        <taxon>Aphidomorpha</taxon>
        <taxon>Aphidoidea</taxon>
        <taxon>Aphididae</taxon>
        <taxon>Aphidini</taxon>
        <taxon>Aphis</taxon>
        <taxon>Aphis</taxon>
    </lineage>
</organism>
<feature type="coiled-coil region" evidence="1">
    <location>
        <begin position="355"/>
        <end position="415"/>
    </location>
</feature>
<dbReference type="SUPFAM" id="SSF75553">
    <property type="entry name" value="Smc hinge domain"/>
    <property type="match status" value="1"/>
</dbReference>